<dbReference type="Proteomes" id="UP000054007">
    <property type="component" value="Unassembled WGS sequence"/>
</dbReference>
<feature type="transmembrane region" description="Helical" evidence="6">
    <location>
        <begin position="40"/>
        <end position="60"/>
    </location>
</feature>
<dbReference type="PANTHER" id="PTHR12300:SF161">
    <property type="entry name" value="RECEPTOR EXPRESSION-ENHANCING PROTEIN"/>
    <property type="match status" value="1"/>
</dbReference>
<feature type="compositionally biased region" description="Low complexity" evidence="7">
    <location>
        <begin position="180"/>
        <end position="204"/>
    </location>
</feature>
<evidence type="ECO:0000256" key="4">
    <source>
        <dbReference type="ARBA" id="ARBA00022989"/>
    </source>
</evidence>
<dbReference type="PANTHER" id="PTHR12300">
    <property type="entry name" value="HVA22-LIKE PROTEINS"/>
    <property type="match status" value="1"/>
</dbReference>
<protein>
    <recommendedName>
        <fullName evidence="6">Protein YOP1</fullName>
    </recommendedName>
</protein>
<name>A0A0D7AXB5_9AGAR</name>
<evidence type="ECO:0000256" key="6">
    <source>
        <dbReference type="RuleBase" id="RU362006"/>
    </source>
</evidence>
<proteinExistence type="inferred from homology"/>
<keyword evidence="9" id="KW-1185">Reference proteome</keyword>
<dbReference type="InterPro" id="IPR004345">
    <property type="entry name" value="TB2_DP1_HVA22"/>
</dbReference>
<dbReference type="OrthoDB" id="434647at2759"/>
<dbReference type="Pfam" id="PF03134">
    <property type="entry name" value="TB2_DP1_HVA22"/>
    <property type="match status" value="1"/>
</dbReference>
<dbReference type="GO" id="GO:0016020">
    <property type="term" value="C:membrane"/>
    <property type="evidence" value="ECO:0007669"/>
    <property type="project" value="UniProtKB-SubCell"/>
</dbReference>
<keyword evidence="3 6" id="KW-0812">Transmembrane</keyword>
<keyword evidence="5 6" id="KW-0472">Membrane</keyword>
<comment type="similarity">
    <text evidence="2 6">Belongs to the DP1 family.</text>
</comment>
<evidence type="ECO:0000256" key="7">
    <source>
        <dbReference type="SAM" id="MobiDB-lite"/>
    </source>
</evidence>
<evidence type="ECO:0000313" key="9">
    <source>
        <dbReference type="Proteomes" id="UP000054007"/>
    </source>
</evidence>
<keyword evidence="4 6" id="KW-1133">Transmembrane helix</keyword>
<evidence type="ECO:0000256" key="2">
    <source>
        <dbReference type="ARBA" id="ARBA00008573"/>
    </source>
</evidence>
<evidence type="ECO:0000313" key="8">
    <source>
        <dbReference type="EMBL" id="KIY62635.1"/>
    </source>
</evidence>
<evidence type="ECO:0000256" key="3">
    <source>
        <dbReference type="ARBA" id="ARBA00022692"/>
    </source>
</evidence>
<evidence type="ECO:0000256" key="5">
    <source>
        <dbReference type="ARBA" id="ARBA00023136"/>
    </source>
</evidence>
<gene>
    <name evidence="8" type="ORF">CYLTODRAFT_383345</name>
</gene>
<reference evidence="8 9" key="1">
    <citation type="journal article" date="2015" name="Fungal Genet. Biol.">
        <title>Evolution of novel wood decay mechanisms in Agaricales revealed by the genome sequences of Fistulina hepatica and Cylindrobasidium torrendii.</title>
        <authorList>
            <person name="Floudas D."/>
            <person name="Held B.W."/>
            <person name="Riley R."/>
            <person name="Nagy L.G."/>
            <person name="Koehler G."/>
            <person name="Ransdell A.S."/>
            <person name="Younus H."/>
            <person name="Chow J."/>
            <person name="Chiniquy J."/>
            <person name="Lipzen A."/>
            <person name="Tritt A."/>
            <person name="Sun H."/>
            <person name="Haridas S."/>
            <person name="LaButti K."/>
            <person name="Ohm R.A."/>
            <person name="Kues U."/>
            <person name="Blanchette R.A."/>
            <person name="Grigoriev I.V."/>
            <person name="Minto R.E."/>
            <person name="Hibbett D.S."/>
        </authorList>
    </citation>
    <scope>NUCLEOTIDE SEQUENCE [LARGE SCALE GENOMIC DNA]</scope>
    <source>
        <strain evidence="8 9">FP15055 ss-10</strain>
    </source>
</reference>
<organism evidence="8 9">
    <name type="scientific">Cylindrobasidium torrendii FP15055 ss-10</name>
    <dbReference type="NCBI Taxonomy" id="1314674"/>
    <lineage>
        <taxon>Eukaryota</taxon>
        <taxon>Fungi</taxon>
        <taxon>Dikarya</taxon>
        <taxon>Basidiomycota</taxon>
        <taxon>Agaricomycotina</taxon>
        <taxon>Agaricomycetes</taxon>
        <taxon>Agaricomycetidae</taxon>
        <taxon>Agaricales</taxon>
        <taxon>Marasmiineae</taxon>
        <taxon>Physalacriaceae</taxon>
        <taxon>Cylindrobasidium</taxon>
    </lineage>
</organism>
<comment type="subcellular location">
    <subcellularLocation>
        <location evidence="1 6">Membrane</location>
        <topology evidence="1 6">Multi-pass membrane protein</topology>
    </subcellularLocation>
</comment>
<comment type="caution">
    <text evidence="6">Lacks conserved residue(s) required for the propagation of feature annotation.</text>
</comment>
<accession>A0A0D7AXB5</accession>
<dbReference type="EMBL" id="KN880762">
    <property type="protein sequence ID" value="KIY62635.1"/>
    <property type="molecule type" value="Genomic_DNA"/>
</dbReference>
<feature type="region of interest" description="Disordered" evidence="7">
    <location>
        <begin position="178"/>
        <end position="214"/>
    </location>
</feature>
<dbReference type="AlphaFoldDB" id="A0A0D7AXB5"/>
<evidence type="ECO:0000256" key="1">
    <source>
        <dbReference type="ARBA" id="ARBA00004141"/>
    </source>
</evidence>
<sequence>MLGFIFSALCAWFAFFLPCFATFKVLRQRPVSEPELERITMYWSVIAAFVGFEWTAGWLINWLPFYNEAKTVFLLFLSLPQTQGSTFIYKSYLEPFFVKNERIIDDGIVSLQGSVVGFVQSRIAAIWELAWSVINKTPPPGQPPAAAPPQTQPGLSVENIKGMWNTYGPSLVNALQQGKAGFAAPRGPSPSPAGSATSSAMPTPYLDQRQSYSG</sequence>